<dbReference type="Proteomes" id="UP000075636">
    <property type="component" value="Unassembled WGS sequence"/>
</dbReference>
<evidence type="ECO:0000256" key="3">
    <source>
        <dbReference type="ARBA" id="ARBA00022475"/>
    </source>
</evidence>
<evidence type="ECO:0000256" key="7">
    <source>
        <dbReference type="RuleBase" id="RU363032"/>
    </source>
</evidence>
<feature type="transmembrane region" description="Helical" evidence="7">
    <location>
        <begin position="20"/>
        <end position="41"/>
    </location>
</feature>
<dbReference type="STRING" id="318683.A0U94_05660"/>
<dbReference type="PANTHER" id="PTHR43163:SF6">
    <property type="entry name" value="DIPEPTIDE TRANSPORT SYSTEM PERMEASE PROTEIN DPPB-RELATED"/>
    <property type="match status" value="1"/>
</dbReference>
<feature type="domain" description="ABC transmembrane type-1" evidence="8">
    <location>
        <begin position="109"/>
        <end position="310"/>
    </location>
</feature>
<feature type="transmembrane region" description="Helical" evidence="7">
    <location>
        <begin position="287"/>
        <end position="313"/>
    </location>
</feature>
<dbReference type="Pfam" id="PF00528">
    <property type="entry name" value="BPD_transp_1"/>
    <property type="match status" value="1"/>
</dbReference>
<reference evidence="9 10" key="1">
    <citation type="submission" date="2015-06" db="EMBL/GenBank/DDBJ databases">
        <title>Improved classification and identification of acetic acid bacteria using matrix-assisted laser desorption/ionization time-of-flight mass spectrometry; Gluconobacter nephelii and Gluconobacter uchimurae are later heterotypic synonyms of Gluconobacter japonicus and Gluconobacter oxydans, respectively.</title>
        <authorList>
            <person name="Li L."/>
            <person name="Cleenwerck I."/>
            <person name="De Vuyst L."/>
            <person name="Vandamme P."/>
        </authorList>
    </citation>
    <scope>NUCLEOTIDE SEQUENCE [LARGE SCALE GENOMIC DNA]</scope>
    <source>
        <strain evidence="9 10">LMG 1768</strain>
    </source>
</reference>
<dbReference type="PATRIC" id="fig|318683.6.peg.2510"/>
<dbReference type="PANTHER" id="PTHR43163">
    <property type="entry name" value="DIPEPTIDE TRANSPORT SYSTEM PERMEASE PROTEIN DPPB-RELATED"/>
    <property type="match status" value="1"/>
</dbReference>
<evidence type="ECO:0000256" key="2">
    <source>
        <dbReference type="ARBA" id="ARBA00022448"/>
    </source>
</evidence>
<evidence type="ECO:0000256" key="6">
    <source>
        <dbReference type="ARBA" id="ARBA00023136"/>
    </source>
</evidence>
<feature type="transmembrane region" description="Helical" evidence="7">
    <location>
        <begin position="149"/>
        <end position="169"/>
    </location>
</feature>
<keyword evidence="5 7" id="KW-1133">Transmembrane helix</keyword>
<keyword evidence="2 7" id="KW-0813">Transport</keyword>
<organism evidence="9 10">
    <name type="scientific">Gluconobacter albidus</name>
    <dbReference type="NCBI Taxonomy" id="318683"/>
    <lineage>
        <taxon>Bacteria</taxon>
        <taxon>Pseudomonadati</taxon>
        <taxon>Pseudomonadota</taxon>
        <taxon>Alphaproteobacteria</taxon>
        <taxon>Acetobacterales</taxon>
        <taxon>Acetobacteraceae</taxon>
        <taxon>Gluconobacter</taxon>
    </lineage>
</organism>
<keyword evidence="6 7" id="KW-0472">Membrane</keyword>
<evidence type="ECO:0000256" key="5">
    <source>
        <dbReference type="ARBA" id="ARBA00022989"/>
    </source>
</evidence>
<dbReference type="GO" id="GO:0055085">
    <property type="term" value="P:transmembrane transport"/>
    <property type="evidence" value="ECO:0007669"/>
    <property type="project" value="InterPro"/>
</dbReference>
<feature type="transmembrane region" description="Helical" evidence="7">
    <location>
        <begin position="245"/>
        <end position="267"/>
    </location>
</feature>
<keyword evidence="4 7" id="KW-0812">Transmembrane</keyword>
<dbReference type="AlphaFoldDB" id="A0A149TKG7"/>
<protein>
    <submittedName>
        <fullName evidence="9">Peptide ABC transporter permease</fullName>
    </submittedName>
</protein>
<dbReference type="RefSeq" id="WP_062107264.1">
    <property type="nucleotide sequence ID" value="NZ_LHZR01000100.1"/>
</dbReference>
<dbReference type="PROSITE" id="PS50928">
    <property type="entry name" value="ABC_TM1"/>
    <property type="match status" value="1"/>
</dbReference>
<comment type="caution">
    <text evidence="9">The sequence shown here is derived from an EMBL/GenBank/DDBJ whole genome shotgun (WGS) entry which is preliminary data.</text>
</comment>
<accession>A0A149TKG7</accession>
<dbReference type="EMBL" id="LHZR01000100">
    <property type="protein sequence ID" value="KXV48901.1"/>
    <property type="molecule type" value="Genomic_DNA"/>
</dbReference>
<feature type="transmembrane region" description="Helical" evidence="7">
    <location>
        <begin position="115"/>
        <end position="137"/>
    </location>
</feature>
<name>A0A149TKG7_9PROT</name>
<dbReference type="InterPro" id="IPR000515">
    <property type="entry name" value="MetI-like"/>
</dbReference>
<evidence type="ECO:0000313" key="9">
    <source>
        <dbReference type="EMBL" id="KXV48901.1"/>
    </source>
</evidence>
<comment type="subcellular location">
    <subcellularLocation>
        <location evidence="1 7">Cell membrane</location>
        <topology evidence="1 7">Multi-pass membrane protein</topology>
    </subcellularLocation>
</comment>
<evidence type="ECO:0000259" key="8">
    <source>
        <dbReference type="PROSITE" id="PS50928"/>
    </source>
</evidence>
<dbReference type="InterPro" id="IPR035906">
    <property type="entry name" value="MetI-like_sf"/>
</dbReference>
<dbReference type="GO" id="GO:0005886">
    <property type="term" value="C:plasma membrane"/>
    <property type="evidence" value="ECO:0007669"/>
    <property type="project" value="UniProtKB-SubCell"/>
</dbReference>
<dbReference type="Gene3D" id="1.10.3720.10">
    <property type="entry name" value="MetI-like"/>
    <property type="match status" value="1"/>
</dbReference>
<evidence type="ECO:0000313" key="10">
    <source>
        <dbReference type="Proteomes" id="UP000075636"/>
    </source>
</evidence>
<dbReference type="SUPFAM" id="SSF161098">
    <property type="entry name" value="MetI-like"/>
    <property type="match status" value="1"/>
</dbReference>
<comment type="similarity">
    <text evidence="7">Belongs to the binding-protein-dependent transport system permease family.</text>
</comment>
<sequence>MNVSHFPERRGFARHFLVQVGRALLILWGAFTLTFILLQMMPGDAVMIRFMDPELGLSPEQIETMRVLYSGSSNPVFQYFHTLWQVLHGNFGYSVQLGVPVGKLLSTALPVTLRLAGVGFLLSLVWTLAIAVGASLLPMLVLRQAVHALPGLWSAIPLYWSGILIIQVLSFRLHLLPVVGVGAWEGVLLPGLAVSLPVAAPQAKLLLQQIEETERLPFVMASRTRGASRVSVFFRHILPNSVIPSLTMAGLSLGELIAGAIVTETVFGLNGLGQMTRDAVSGQDVAVLQAVVLIGAAGFVGANLAVDLLIPLIDPTLRMSHRIGGGKSGS</sequence>
<evidence type="ECO:0000256" key="4">
    <source>
        <dbReference type="ARBA" id="ARBA00022692"/>
    </source>
</evidence>
<proteinExistence type="inferred from homology"/>
<dbReference type="CDD" id="cd06261">
    <property type="entry name" value="TM_PBP2"/>
    <property type="match status" value="1"/>
</dbReference>
<gene>
    <name evidence="9" type="ORF">AD945_06075</name>
</gene>
<dbReference type="OrthoDB" id="9805855at2"/>
<keyword evidence="3" id="KW-1003">Cell membrane</keyword>
<evidence type="ECO:0000256" key="1">
    <source>
        <dbReference type="ARBA" id="ARBA00004651"/>
    </source>
</evidence>